<dbReference type="CDD" id="cd03354">
    <property type="entry name" value="LbH_SAT"/>
    <property type="match status" value="1"/>
</dbReference>
<dbReference type="Gene3D" id="3.40.50.620">
    <property type="entry name" value="HUPs"/>
    <property type="match status" value="1"/>
</dbReference>
<dbReference type="EC" id="2.3.1.30" evidence="3"/>
<dbReference type="Proteomes" id="UP000636960">
    <property type="component" value="Unassembled WGS sequence"/>
</dbReference>
<dbReference type="InterPro" id="IPR011004">
    <property type="entry name" value="Trimer_LpxA-like_sf"/>
</dbReference>
<evidence type="ECO:0000313" key="14">
    <source>
        <dbReference type="EMBL" id="GIE99537.1"/>
    </source>
</evidence>
<reference evidence="14" key="1">
    <citation type="submission" date="2021-01" db="EMBL/GenBank/DDBJ databases">
        <title>Whole genome shotgun sequence of Actinoplanes rishiriensis NBRC 108556.</title>
        <authorList>
            <person name="Komaki H."/>
            <person name="Tamura T."/>
        </authorList>
    </citation>
    <scope>NUCLEOTIDE SEQUENCE</scope>
    <source>
        <strain evidence="14">NBRC 108556</strain>
    </source>
</reference>
<comment type="similarity">
    <text evidence="12">Belongs to the class-I aminoacyl-tRNA synthetase family.</text>
</comment>
<accession>A0A919K685</accession>
<dbReference type="EMBL" id="BOMV01000073">
    <property type="protein sequence ID" value="GIE99537.1"/>
    <property type="molecule type" value="Genomic_DNA"/>
</dbReference>
<evidence type="ECO:0000313" key="15">
    <source>
        <dbReference type="Proteomes" id="UP000636960"/>
    </source>
</evidence>
<keyword evidence="7 12" id="KW-0648">Protein biosynthesis</keyword>
<dbReference type="SUPFAM" id="SSF52374">
    <property type="entry name" value="Nucleotidylyl transferase"/>
    <property type="match status" value="1"/>
</dbReference>
<dbReference type="InterPro" id="IPR015413">
    <property type="entry name" value="Methionyl/Leucyl_tRNA_Synth"/>
</dbReference>
<evidence type="ECO:0000256" key="12">
    <source>
        <dbReference type="RuleBase" id="RU363039"/>
    </source>
</evidence>
<keyword evidence="15" id="KW-1185">Reference proteome</keyword>
<dbReference type="InterPro" id="IPR001451">
    <property type="entry name" value="Hexapep"/>
</dbReference>
<dbReference type="NCBIfam" id="NF041874">
    <property type="entry name" value="EPS_EpsC"/>
    <property type="match status" value="1"/>
</dbReference>
<dbReference type="GO" id="GO:0019344">
    <property type="term" value="P:cysteine biosynthetic process"/>
    <property type="evidence" value="ECO:0007669"/>
    <property type="project" value="UniProtKB-KW"/>
</dbReference>
<evidence type="ECO:0000256" key="3">
    <source>
        <dbReference type="ARBA" id="ARBA00013266"/>
    </source>
</evidence>
<dbReference type="Pfam" id="PF00132">
    <property type="entry name" value="Hexapep"/>
    <property type="match status" value="1"/>
</dbReference>
<protein>
    <recommendedName>
        <fullName evidence="3">serine O-acetyltransferase</fullName>
        <ecNumber evidence="3">2.3.1.30</ecNumber>
    </recommendedName>
</protein>
<dbReference type="InterPro" id="IPR023458">
    <property type="entry name" value="Met-tRNA_ligase_1"/>
</dbReference>
<dbReference type="InterPro" id="IPR029038">
    <property type="entry name" value="MetRS_Zn"/>
</dbReference>
<dbReference type="InterPro" id="IPR001412">
    <property type="entry name" value="aa-tRNA-synth_I_CS"/>
</dbReference>
<keyword evidence="4 12" id="KW-0436">Ligase</keyword>
<evidence type="ECO:0000256" key="9">
    <source>
        <dbReference type="ARBA" id="ARBA00023192"/>
    </source>
</evidence>
<evidence type="ECO:0000256" key="4">
    <source>
        <dbReference type="ARBA" id="ARBA00022598"/>
    </source>
</evidence>
<dbReference type="AlphaFoldDB" id="A0A919K685"/>
<dbReference type="PROSITE" id="PS00178">
    <property type="entry name" value="AA_TRNA_LIGASE_I"/>
    <property type="match status" value="1"/>
</dbReference>
<dbReference type="InterPro" id="IPR014729">
    <property type="entry name" value="Rossmann-like_a/b/a_fold"/>
</dbReference>
<dbReference type="InterPro" id="IPR053376">
    <property type="entry name" value="Serine_acetyltransferase"/>
</dbReference>
<dbReference type="GO" id="GO:0005829">
    <property type="term" value="C:cytosol"/>
    <property type="evidence" value="ECO:0007669"/>
    <property type="project" value="TreeGrafter"/>
</dbReference>
<dbReference type="Gene3D" id="1.10.3130.10">
    <property type="entry name" value="serine acetyltransferase, domain 1"/>
    <property type="match status" value="1"/>
</dbReference>
<keyword evidence="9" id="KW-0198">Cysteine biosynthesis</keyword>
<dbReference type="GO" id="GO:0005524">
    <property type="term" value="F:ATP binding"/>
    <property type="evidence" value="ECO:0007669"/>
    <property type="project" value="UniProtKB-KW"/>
</dbReference>
<dbReference type="GO" id="GO:0009001">
    <property type="term" value="F:serine O-acetyltransferase activity"/>
    <property type="evidence" value="ECO:0007669"/>
    <property type="project" value="UniProtKB-EC"/>
</dbReference>
<feature type="domain" description="Methionyl/Leucyl tRNA synthetase" evidence="13">
    <location>
        <begin position="196"/>
        <end position="571"/>
    </location>
</feature>
<dbReference type="InterPro" id="IPR045304">
    <property type="entry name" value="LbH_SAT"/>
</dbReference>
<name>A0A919K685_9ACTN</name>
<keyword evidence="8 12" id="KW-0030">Aminoacyl-tRNA synthetase</keyword>
<dbReference type="GO" id="GO:0004825">
    <property type="term" value="F:methionine-tRNA ligase activity"/>
    <property type="evidence" value="ECO:0007669"/>
    <property type="project" value="UniProtKB-EC"/>
</dbReference>
<keyword evidence="5 12" id="KW-0547">Nucleotide-binding</keyword>
<dbReference type="Gene3D" id="2.20.28.20">
    <property type="entry name" value="Methionyl-tRNA synthetase, Zn-domain"/>
    <property type="match status" value="1"/>
</dbReference>
<evidence type="ECO:0000256" key="5">
    <source>
        <dbReference type="ARBA" id="ARBA00022741"/>
    </source>
</evidence>
<evidence type="ECO:0000256" key="11">
    <source>
        <dbReference type="ARBA" id="ARBA00049486"/>
    </source>
</evidence>
<dbReference type="SUPFAM" id="SSF51161">
    <property type="entry name" value="Trimeric LpxA-like enzymes"/>
    <property type="match status" value="1"/>
</dbReference>
<dbReference type="Pfam" id="PF09334">
    <property type="entry name" value="tRNA-synt_1g"/>
    <property type="match status" value="1"/>
</dbReference>
<gene>
    <name evidence="14" type="ORF">Ari01nite_70020</name>
</gene>
<comment type="catalytic activity">
    <reaction evidence="11">
        <text>L-serine + acetyl-CoA = O-acetyl-L-serine + CoA</text>
        <dbReference type="Rhea" id="RHEA:24560"/>
        <dbReference type="ChEBI" id="CHEBI:33384"/>
        <dbReference type="ChEBI" id="CHEBI:57287"/>
        <dbReference type="ChEBI" id="CHEBI:57288"/>
        <dbReference type="ChEBI" id="CHEBI:58340"/>
        <dbReference type="EC" id="2.3.1.30"/>
    </reaction>
</comment>
<dbReference type="PANTHER" id="PTHR45765:SF1">
    <property type="entry name" value="METHIONINE--TRNA LIGASE, CYTOPLASMIC"/>
    <property type="match status" value="1"/>
</dbReference>
<sequence length="725" mass="79095">MVEDVRTVLAKDPAAGSVAETLLYPHLHALWLHRLSHALYARGRRFAARLVAQVGRLISGGIEIHPGAVLGRRVFIDHGSGVVIGETAEVGDDVMLYHGVTLGSAGWWHDRDGEQPRKRHPTIGDQVVLGTGTTVLGPVVVGAGCRIGARAIVLADLPPNSLVPAGAVIRRRPPAVIDPLLSPEGTAAMSVVTGQVLITCAPPNPNGDLHLGHLSGPFLGADVLRRYLSARQVPVRYVSYTDDESCYVARRARELGETARQTAFRYTRRIEETLSLAGMVPDYYAHPHREPRHAETVQRHFRALYDAGVIEERTMPTPYCERCEQFLYEADLRGLCRYCRLPCDGTYCEDCGFPQDPAGVLDGRCIRCGEQPVPRPSRRLVLPLSRHAAALRRLYDTQRWPRGVGDFCRELILLGLPDTPVSRVYPYGVPVPLSGWEGHVLDTWFSGIYGYMAATEGLGAALGEPGLADRLWNDEDTTLVHFIGFDCSFSHAVLWPAQLLAAGSPVRPRYVISNSFYHLDGEKFSTSRGHAIWGSDFLREVPADALRFHLCLTNPETGPTNFARADFEECYRVLLTEQLDGWAAALFDRIRKAGGTVPATAASAWPPDIRQLADRLPVAVADALEPATFSVRRAAGAIAEAARHASRDLSRWTETDDGALAAHAELLAVLAAVASPLMPTWSARVWSHLRALPPDGPPPWPAPGVPLVAPGQEIAADYRPSFVAG</sequence>
<dbReference type="PANTHER" id="PTHR45765">
    <property type="entry name" value="METHIONINE--TRNA LIGASE"/>
    <property type="match status" value="1"/>
</dbReference>
<proteinExistence type="inferred from homology"/>
<comment type="catalytic activity">
    <reaction evidence="10">
        <text>tRNA(Met) + L-methionine + ATP = L-methionyl-tRNA(Met) + AMP + diphosphate</text>
        <dbReference type="Rhea" id="RHEA:13481"/>
        <dbReference type="Rhea" id="RHEA-COMP:9667"/>
        <dbReference type="Rhea" id="RHEA-COMP:9698"/>
        <dbReference type="ChEBI" id="CHEBI:30616"/>
        <dbReference type="ChEBI" id="CHEBI:33019"/>
        <dbReference type="ChEBI" id="CHEBI:57844"/>
        <dbReference type="ChEBI" id="CHEBI:78442"/>
        <dbReference type="ChEBI" id="CHEBI:78530"/>
        <dbReference type="ChEBI" id="CHEBI:456215"/>
        <dbReference type="EC" id="6.1.1.10"/>
    </reaction>
</comment>
<keyword evidence="6 12" id="KW-0067">ATP-binding</keyword>
<evidence type="ECO:0000256" key="8">
    <source>
        <dbReference type="ARBA" id="ARBA00023146"/>
    </source>
</evidence>
<keyword evidence="9" id="KW-0028">Amino-acid biosynthesis</keyword>
<evidence type="ECO:0000256" key="2">
    <source>
        <dbReference type="ARBA" id="ARBA00007274"/>
    </source>
</evidence>
<dbReference type="GO" id="GO:0006431">
    <property type="term" value="P:methionyl-tRNA aminoacylation"/>
    <property type="evidence" value="ECO:0007669"/>
    <property type="project" value="TreeGrafter"/>
</dbReference>
<evidence type="ECO:0000256" key="10">
    <source>
        <dbReference type="ARBA" id="ARBA00047364"/>
    </source>
</evidence>
<evidence type="ECO:0000256" key="1">
    <source>
        <dbReference type="ARBA" id="ARBA00004876"/>
    </source>
</evidence>
<comment type="caution">
    <text evidence="14">The sequence shown here is derived from an EMBL/GenBank/DDBJ whole genome shotgun (WGS) entry which is preliminary data.</text>
</comment>
<organism evidence="14 15">
    <name type="scientific">Paractinoplanes rishiriensis</name>
    <dbReference type="NCBI Taxonomy" id="1050105"/>
    <lineage>
        <taxon>Bacteria</taxon>
        <taxon>Bacillati</taxon>
        <taxon>Actinomycetota</taxon>
        <taxon>Actinomycetes</taxon>
        <taxon>Micromonosporales</taxon>
        <taxon>Micromonosporaceae</taxon>
        <taxon>Paractinoplanes</taxon>
    </lineage>
</organism>
<comment type="pathway">
    <text evidence="1">Amino-acid biosynthesis; L-cysteine biosynthesis; L-cysteine from L-serine: step 1/2.</text>
</comment>
<evidence type="ECO:0000259" key="13">
    <source>
        <dbReference type="Pfam" id="PF09334"/>
    </source>
</evidence>
<dbReference type="InterPro" id="IPR042122">
    <property type="entry name" value="Ser_AcTrfase_N_sf"/>
</dbReference>
<evidence type="ECO:0000256" key="6">
    <source>
        <dbReference type="ARBA" id="ARBA00022840"/>
    </source>
</evidence>
<evidence type="ECO:0000256" key="7">
    <source>
        <dbReference type="ARBA" id="ARBA00022917"/>
    </source>
</evidence>
<comment type="similarity">
    <text evidence="2">Belongs to the transferase hexapeptide repeat family.</text>
</comment>
<dbReference type="Gene3D" id="2.160.10.10">
    <property type="entry name" value="Hexapeptide repeat proteins"/>
    <property type="match status" value="1"/>
</dbReference>